<keyword evidence="2" id="KW-1133">Transmembrane helix</keyword>
<evidence type="ECO:0000313" key="3">
    <source>
        <dbReference type="EMBL" id="KAJ9157894.1"/>
    </source>
</evidence>
<comment type="caution">
    <text evidence="3">The sequence shown here is derived from an EMBL/GenBank/DDBJ whole genome shotgun (WGS) entry which is preliminary data.</text>
</comment>
<keyword evidence="2" id="KW-0812">Transmembrane</keyword>
<feature type="compositionally biased region" description="Polar residues" evidence="1">
    <location>
        <begin position="208"/>
        <end position="219"/>
    </location>
</feature>
<accession>A0AA38RV64</accession>
<dbReference type="PANTHER" id="PTHR13132:SF29">
    <property type="entry name" value="ALPHA-(1,6)-FUCOSYLTRANSFERASE"/>
    <property type="match status" value="1"/>
</dbReference>
<dbReference type="EMBL" id="JANBVO010000001">
    <property type="protein sequence ID" value="KAJ9157894.1"/>
    <property type="molecule type" value="Genomic_DNA"/>
</dbReference>
<feature type="transmembrane region" description="Helical" evidence="2">
    <location>
        <begin position="78"/>
        <end position="96"/>
    </location>
</feature>
<organism evidence="3 4">
    <name type="scientific">Pleurostoma richardsiae</name>
    <dbReference type="NCBI Taxonomy" id="41990"/>
    <lineage>
        <taxon>Eukaryota</taxon>
        <taxon>Fungi</taxon>
        <taxon>Dikarya</taxon>
        <taxon>Ascomycota</taxon>
        <taxon>Pezizomycotina</taxon>
        <taxon>Sordariomycetes</taxon>
        <taxon>Sordariomycetidae</taxon>
        <taxon>Calosphaeriales</taxon>
        <taxon>Pleurostomataceae</taxon>
        <taxon>Pleurostoma</taxon>
    </lineage>
</organism>
<keyword evidence="4" id="KW-1185">Reference proteome</keyword>
<dbReference type="Proteomes" id="UP001174694">
    <property type="component" value="Unassembled WGS sequence"/>
</dbReference>
<protein>
    <submittedName>
        <fullName evidence="3">Uncharacterized protein</fullName>
    </submittedName>
</protein>
<dbReference type="PANTHER" id="PTHR13132">
    <property type="entry name" value="ALPHA- 1,6 -FUCOSYLTRANSFERASE"/>
    <property type="match status" value="1"/>
</dbReference>
<evidence type="ECO:0000256" key="1">
    <source>
        <dbReference type="SAM" id="MobiDB-lite"/>
    </source>
</evidence>
<proteinExistence type="predicted"/>
<evidence type="ECO:0000256" key="2">
    <source>
        <dbReference type="SAM" id="Phobius"/>
    </source>
</evidence>
<sequence>MPPTLDLSRTTHKMIVIPPRINLRRAASYTHEKSGPLSATSSRFSFNHLVFSPPPSPGLPQLVPRLRKPSNTPRPSRVLRLFLWLFGAIFLLYLAVSSIRQGQVIPILAWTRRAHDQYEMIGQDDLPDFPTPVVVTNRRGRVKWTVSIPPTYGFPLSIKEYSDVCAKCRDVSQKVYSLHNTDPSGHDANDRYYVDVREAERAGYLPGTVSQADETTEQGQDGDLLGENKDSLVDAPLCKTSMTYVLESPDAGMGKTLMTLWMAYGLAKKEGRAFFIDDTRWAYGQYTAIFDPPPLPGCRPPPRHEMVPCPRQAHHLVVNAANAADIFGRLVSDADEDGVKETGQDELFRLAHQGYQALFRLNKMDQEYVFSRVTEHKARTRAAEGTKHNGMVIGMHMRHGDRHPYEFQYRDSYIPADVYTQRAREILNATYEMRGPHHGEDVVGKQHSLFLLASDDPLVYDLDEFAGARRAQEQIKLASKAAIQQVNPDRSVMHKFVDETFGWEGGFFAAMFWNLGMSSLSAASAAAAASQARPVPPPSSEMMRLRSLVGRAYMMDLAVLADASDVVICTVSAMGCRLMAVMMGWESAIEKGRWVNIDGEFGWTGIAW</sequence>
<dbReference type="GO" id="GO:0006487">
    <property type="term" value="P:protein N-linked glycosylation"/>
    <property type="evidence" value="ECO:0007669"/>
    <property type="project" value="TreeGrafter"/>
</dbReference>
<keyword evidence="2" id="KW-0472">Membrane</keyword>
<gene>
    <name evidence="3" type="ORF">NKR23_g463</name>
</gene>
<reference evidence="3" key="1">
    <citation type="submission" date="2022-07" db="EMBL/GenBank/DDBJ databases">
        <title>Fungi with potential for degradation of polypropylene.</title>
        <authorList>
            <person name="Gostincar C."/>
        </authorList>
    </citation>
    <scope>NUCLEOTIDE SEQUENCE</scope>
    <source>
        <strain evidence="3">EXF-13308</strain>
    </source>
</reference>
<feature type="region of interest" description="Disordered" evidence="1">
    <location>
        <begin position="204"/>
        <end position="227"/>
    </location>
</feature>
<evidence type="ECO:0000313" key="4">
    <source>
        <dbReference type="Proteomes" id="UP001174694"/>
    </source>
</evidence>
<dbReference type="GO" id="GO:0046921">
    <property type="term" value="F:alpha-(1-&gt;6)-fucosyltransferase activity"/>
    <property type="evidence" value="ECO:0007669"/>
    <property type="project" value="TreeGrafter"/>
</dbReference>
<dbReference type="AlphaFoldDB" id="A0AA38RV64"/>
<name>A0AA38RV64_9PEZI</name>